<dbReference type="RefSeq" id="WP_011734184.1">
    <property type="nucleotide sequence ID" value="NC_008609.1"/>
</dbReference>
<dbReference type="InterPro" id="IPR016195">
    <property type="entry name" value="Pol/histidinol_Pase-like"/>
</dbReference>
<dbReference type="eggNOG" id="COG0613">
    <property type="taxonomic scope" value="Bacteria"/>
</dbReference>
<reference evidence="2 3" key="1">
    <citation type="submission" date="2006-10" db="EMBL/GenBank/DDBJ databases">
        <title>Complete sequence of chromosome of Pelobacter propionicus DSM 2379.</title>
        <authorList>
            <consortium name="US DOE Joint Genome Institute"/>
            <person name="Copeland A."/>
            <person name="Lucas S."/>
            <person name="Lapidus A."/>
            <person name="Barry K."/>
            <person name="Detter J.C."/>
            <person name="Glavina del Rio T."/>
            <person name="Hammon N."/>
            <person name="Israni S."/>
            <person name="Dalin E."/>
            <person name="Tice H."/>
            <person name="Pitluck S."/>
            <person name="Saunders E."/>
            <person name="Brettin T."/>
            <person name="Bruce D."/>
            <person name="Han C."/>
            <person name="Tapia R."/>
            <person name="Schmutz J."/>
            <person name="Larimer F."/>
            <person name="Land M."/>
            <person name="Hauser L."/>
            <person name="Kyrpides N."/>
            <person name="Kim E."/>
            <person name="Lovley D."/>
            <person name="Richardson P."/>
        </authorList>
    </citation>
    <scope>NUCLEOTIDE SEQUENCE [LARGE SCALE GENOMIC DNA]</scope>
    <source>
        <strain evidence="3">DSM 2379 / NBRC 103807 / OttBd1</strain>
    </source>
</reference>
<dbReference type="InterPro" id="IPR051396">
    <property type="entry name" value="Bact_Antivir_Def_Nuclease"/>
</dbReference>
<dbReference type="HOGENOM" id="CLU_381681_0_0_7"/>
<dbReference type="Gene3D" id="3.20.20.140">
    <property type="entry name" value="Metal-dependent hydrolases"/>
    <property type="match status" value="1"/>
</dbReference>
<dbReference type="Proteomes" id="UP000006732">
    <property type="component" value="Chromosome"/>
</dbReference>
<evidence type="ECO:0000313" key="3">
    <source>
        <dbReference type="Proteomes" id="UP000006732"/>
    </source>
</evidence>
<keyword evidence="3" id="KW-1185">Reference proteome</keyword>
<gene>
    <name evidence="2" type="ordered locus">Ppro_0235</name>
</gene>
<evidence type="ECO:0000313" key="2">
    <source>
        <dbReference type="EMBL" id="ABK97870.1"/>
    </source>
</evidence>
<feature type="region of interest" description="Disordered" evidence="1">
    <location>
        <begin position="1"/>
        <end position="21"/>
    </location>
</feature>
<dbReference type="PANTHER" id="PTHR43581:SF2">
    <property type="entry name" value="EXCINUCLEASE ATPASE SUBUNIT"/>
    <property type="match status" value="1"/>
</dbReference>
<sequence length="713" mass="79795">MKIDIHSHTKKCKSGDAPTREISPSDFCETVLSTEVRIIAITNHNVFDLDQYNEIKTRLGEDAQVWPGIELDVVEGGSRGHLLVIVSPKSVLKFSAAVQALTNDSSPDSFTITIDKVLESFDVFNPLYVAHYKKNPSLSYDVLEKLLTETKNPECVIKEVTNSISAGIFISHGHSSIYGSDIQDWSKYEEISCDLPDLRLPVDSFEHFCLLLKKDPTTINTVLDRKTSEDLVLRPFSDGTTMNIKAFNDINVIFGPKGTGKSCILKAIAKHYSENGIDARVYESASDRLDEIFNIKGKDVAINLNTHGINYCSDEIEALRGAGEVAITALSKYVDYFKAKSTNKNAKKILLKDIEPEEESGAKREFLEFNEAVEKTSKFLDFLAKNPAVKKELDEKELSEVTRILTELLERLRNREWTNFSGWKKISLLNSAIKSFRREVERKTGAPAKPITTGFRDYANNRLNIEVYAAEIVKSVDSLIPMQIEHVGSLGSSKGDLESRTEFIFQNGAITDGALSSLTGVKKGTQKKFVNCTRKILTQAYADDLFQSISELNEIEDVEGINTVYELLLFKRYFALEGHPYSPSSGESSMVMLQKELGDDKEIYILDEPERSLGNEYINDVIVPLIKERARSSKKVFISTHDANIAVRTLPYSSIYRCHGQAGYKTYIGNPFANHLVNPNDVGDQLDWKLVSMKTLEGGEKAFGERGNIYGNS</sequence>
<evidence type="ECO:0000256" key="1">
    <source>
        <dbReference type="SAM" id="MobiDB-lite"/>
    </source>
</evidence>
<protein>
    <submittedName>
        <fullName evidence="2">Uncharacterized protein</fullName>
    </submittedName>
</protein>
<organism evidence="2 3">
    <name type="scientific">Pelobacter propionicus (strain DSM 2379 / NBRC 103807 / OttBd1)</name>
    <dbReference type="NCBI Taxonomy" id="338966"/>
    <lineage>
        <taxon>Bacteria</taxon>
        <taxon>Pseudomonadati</taxon>
        <taxon>Thermodesulfobacteriota</taxon>
        <taxon>Desulfuromonadia</taxon>
        <taxon>Desulfuromonadales</taxon>
        <taxon>Desulfuromonadaceae</taxon>
        <taxon>Pelobacter</taxon>
    </lineage>
</organism>
<dbReference type="PANTHER" id="PTHR43581">
    <property type="entry name" value="ATP/GTP PHOSPHATASE"/>
    <property type="match status" value="1"/>
</dbReference>
<dbReference type="SUPFAM" id="SSF89550">
    <property type="entry name" value="PHP domain-like"/>
    <property type="match status" value="1"/>
</dbReference>
<dbReference type="eggNOG" id="COG0419">
    <property type="taxonomic scope" value="Bacteria"/>
</dbReference>
<dbReference type="STRING" id="338966.Ppro_0235"/>
<dbReference type="AlphaFoldDB" id="A1AKK0"/>
<dbReference type="InterPro" id="IPR027417">
    <property type="entry name" value="P-loop_NTPase"/>
</dbReference>
<accession>A1AKK0</accession>
<proteinExistence type="predicted"/>
<dbReference type="SUPFAM" id="SSF52540">
    <property type="entry name" value="P-loop containing nucleoside triphosphate hydrolases"/>
    <property type="match status" value="1"/>
</dbReference>
<dbReference type="EMBL" id="CP000482">
    <property type="protein sequence ID" value="ABK97870.1"/>
    <property type="molecule type" value="Genomic_DNA"/>
</dbReference>
<dbReference type="Gene3D" id="3.40.50.300">
    <property type="entry name" value="P-loop containing nucleotide triphosphate hydrolases"/>
    <property type="match status" value="2"/>
</dbReference>
<dbReference type="KEGG" id="ppd:Ppro_0235"/>
<name>A1AKK0_PELPD</name>